<dbReference type="Proteomes" id="UP000233782">
    <property type="component" value="Unassembled WGS sequence"/>
</dbReference>
<dbReference type="EMBL" id="PJMU01000014">
    <property type="protein sequence ID" value="PKV62381.1"/>
    <property type="molecule type" value="Genomic_DNA"/>
</dbReference>
<dbReference type="Gene3D" id="2.60.120.430">
    <property type="entry name" value="Galactose-binding lectin"/>
    <property type="match status" value="1"/>
</dbReference>
<gene>
    <name evidence="1" type="ORF">BD749_3901</name>
</gene>
<reference evidence="1 2" key="1">
    <citation type="submission" date="2017-12" db="EMBL/GenBank/DDBJ databases">
        <title>Genomic Encyclopedia of Type Strains, Phase III (KMG-III): the genomes of soil and plant-associated and newly described type strains.</title>
        <authorList>
            <person name="Whitman W."/>
        </authorList>
    </citation>
    <scope>NUCLEOTIDE SEQUENCE [LARGE SCALE GENOMIC DNA]</scope>
    <source>
        <strain evidence="1 2">LP43</strain>
    </source>
</reference>
<name>A0A2N3U6K8_9BACT</name>
<evidence type="ECO:0000313" key="2">
    <source>
        <dbReference type="Proteomes" id="UP000233782"/>
    </source>
</evidence>
<dbReference type="AlphaFoldDB" id="A0A2N3U6K8"/>
<keyword evidence="2" id="KW-1185">Reference proteome</keyword>
<organism evidence="1 2">
    <name type="scientific">Pontibacter ramchanderi</name>
    <dbReference type="NCBI Taxonomy" id="1179743"/>
    <lineage>
        <taxon>Bacteria</taxon>
        <taxon>Pseudomonadati</taxon>
        <taxon>Bacteroidota</taxon>
        <taxon>Cytophagia</taxon>
        <taxon>Cytophagales</taxon>
        <taxon>Hymenobacteraceae</taxon>
        <taxon>Pontibacter</taxon>
    </lineage>
</organism>
<protein>
    <submittedName>
        <fullName evidence="1">Uncharacterized protein</fullName>
    </submittedName>
</protein>
<sequence>IHAEAGYARAVVKTFTGVSVTDGKLTIGFSSMTNNAIVSAVEIVKE</sequence>
<evidence type="ECO:0000313" key="1">
    <source>
        <dbReference type="EMBL" id="PKV62381.1"/>
    </source>
</evidence>
<feature type="non-terminal residue" evidence="1">
    <location>
        <position position="1"/>
    </location>
</feature>
<accession>A0A2N3U6K8</accession>
<proteinExistence type="predicted"/>
<comment type="caution">
    <text evidence="1">The sequence shown here is derived from an EMBL/GenBank/DDBJ whole genome shotgun (WGS) entry which is preliminary data.</text>
</comment>